<feature type="non-terminal residue" evidence="1">
    <location>
        <position position="1"/>
    </location>
</feature>
<protein>
    <submittedName>
        <fullName evidence="1">UBN2_3 domain-containing protein</fullName>
    </submittedName>
</protein>
<sequence length="101" mass="11825">SWLIHSITQTIANSVMWIQNAYEVWVNLSNRFSGKNTPRIFEIHRNIANLTQDTDSISMYYTKLKAFRDELSSYHTLPRCTCGVIPNLTSFLDEDYLMNFL</sequence>
<evidence type="ECO:0000313" key="2">
    <source>
        <dbReference type="Proteomes" id="UP000187406"/>
    </source>
</evidence>
<name>A0A1Q3D5B9_CEPFO</name>
<evidence type="ECO:0000313" key="1">
    <source>
        <dbReference type="EMBL" id="GAV87503.1"/>
    </source>
</evidence>
<organism evidence="1 2">
    <name type="scientific">Cephalotus follicularis</name>
    <name type="common">Albany pitcher plant</name>
    <dbReference type="NCBI Taxonomy" id="3775"/>
    <lineage>
        <taxon>Eukaryota</taxon>
        <taxon>Viridiplantae</taxon>
        <taxon>Streptophyta</taxon>
        <taxon>Embryophyta</taxon>
        <taxon>Tracheophyta</taxon>
        <taxon>Spermatophyta</taxon>
        <taxon>Magnoliopsida</taxon>
        <taxon>eudicotyledons</taxon>
        <taxon>Gunneridae</taxon>
        <taxon>Pentapetalae</taxon>
        <taxon>rosids</taxon>
        <taxon>fabids</taxon>
        <taxon>Oxalidales</taxon>
        <taxon>Cephalotaceae</taxon>
        <taxon>Cephalotus</taxon>
    </lineage>
</organism>
<dbReference type="PANTHER" id="PTHR37610:SF97">
    <property type="entry name" value="RETROTRANSPOSON GAG DOMAIN-CONTAINING PROTEIN"/>
    <property type="match status" value="1"/>
</dbReference>
<dbReference type="PANTHER" id="PTHR37610">
    <property type="entry name" value="CCHC-TYPE DOMAIN-CONTAINING PROTEIN"/>
    <property type="match status" value="1"/>
</dbReference>
<accession>A0A1Q3D5B9</accession>
<keyword evidence="2" id="KW-1185">Reference proteome</keyword>
<reference evidence="2" key="1">
    <citation type="submission" date="2016-04" db="EMBL/GenBank/DDBJ databases">
        <title>Cephalotus genome sequencing.</title>
        <authorList>
            <person name="Fukushima K."/>
            <person name="Hasebe M."/>
            <person name="Fang X."/>
        </authorList>
    </citation>
    <scope>NUCLEOTIDE SEQUENCE [LARGE SCALE GENOMIC DNA]</scope>
    <source>
        <strain evidence="2">cv. St1</strain>
    </source>
</reference>
<dbReference type="EMBL" id="BDDD01004345">
    <property type="protein sequence ID" value="GAV87503.1"/>
    <property type="molecule type" value="Genomic_DNA"/>
</dbReference>
<dbReference type="OrthoDB" id="5544992at2759"/>
<dbReference type="InParanoid" id="A0A1Q3D5B9"/>
<gene>
    <name evidence="1" type="ORF">CFOL_v3_30929</name>
</gene>
<comment type="caution">
    <text evidence="1">The sequence shown here is derived from an EMBL/GenBank/DDBJ whole genome shotgun (WGS) entry which is preliminary data.</text>
</comment>
<dbReference type="Proteomes" id="UP000187406">
    <property type="component" value="Unassembled WGS sequence"/>
</dbReference>
<proteinExistence type="predicted"/>
<dbReference type="AlphaFoldDB" id="A0A1Q3D5B9"/>